<name>A0AAE0FZ63_9CHLO</name>
<organism evidence="1 2">
    <name type="scientific">Cymbomonas tetramitiformis</name>
    <dbReference type="NCBI Taxonomy" id="36881"/>
    <lineage>
        <taxon>Eukaryota</taxon>
        <taxon>Viridiplantae</taxon>
        <taxon>Chlorophyta</taxon>
        <taxon>Pyramimonadophyceae</taxon>
        <taxon>Pyramimonadales</taxon>
        <taxon>Pyramimonadaceae</taxon>
        <taxon>Cymbomonas</taxon>
    </lineage>
</organism>
<dbReference type="AlphaFoldDB" id="A0AAE0FZ63"/>
<evidence type="ECO:0000313" key="2">
    <source>
        <dbReference type="Proteomes" id="UP001190700"/>
    </source>
</evidence>
<proteinExistence type="predicted"/>
<gene>
    <name evidence="1" type="ORF">CYMTET_23506</name>
</gene>
<comment type="caution">
    <text evidence="1">The sequence shown here is derived from an EMBL/GenBank/DDBJ whole genome shotgun (WGS) entry which is preliminary data.</text>
</comment>
<evidence type="ECO:0000313" key="1">
    <source>
        <dbReference type="EMBL" id="KAK3267966.1"/>
    </source>
</evidence>
<protein>
    <submittedName>
        <fullName evidence="1">Uncharacterized protein</fullName>
    </submittedName>
</protein>
<sequence>MPQPSHGSLPTLLSYTGPLPSLFPEAQEERQARARALHSTEFTLTPFPSVWSNEQQRVAMLRDPTSLAHQPGAEDAEDVQRRRGEVAEIVEAAIAADRERMSEEDRQLHADARLVREAQAAAYKAELMVLVATVEGHSLWVVPDVAPAGTPVVAHLPYAYQDEGRMQAALRALTIIGLDPESLAAAHGCFPQLRPLTSPQVPTYVLLMNKGVVDTALRAAASQGRALVTVDWRMVPYVSVADAFPESVSAAYHFPGLQAWAEASMAPWFIEARSALGQVATSSHHRPSLFPTAVAQRQVTTIPPSSVHAPPFVPTLPSPGVIAEPENPAAMYTPDSRAVFNEDKALQSLSKMITHDLPAFMEPGNKVAPLDALESFSGSLLRFFEHHEVARALSEPSCRPAGGTQTSIPKLLWDVAHARLEVAQRRYLTEMAPGGAGGSAWLERYTSVARFVGDLALSVGLTQAQLCELKPELIRDRQGSESAWSYHL</sequence>
<dbReference type="EMBL" id="LGRX02012091">
    <property type="protein sequence ID" value="KAK3267966.1"/>
    <property type="molecule type" value="Genomic_DNA"/>
</dbReference>
<reference evidence="1 2" key="1">
    <citation type="journal article" date="2015" name="Genome Biol. Evol.">
        <title>Comparative Genomics of a Bacterivorous Green Alga Reveals Evolutionary Causalities and Consequences of Phago-Mixotrophic Mode of Nutrition.</title>
        <authorList>
            <person name="Burns J.A."/>
            <person name="Paasch A."/>
            <person name="Narechania A."/>
            <person name="Kim E."/>
        </authorList>
    </citation>
    <scope>NUCLEOTIDE SEQUENCE [LARGE SCALE GENOMIC DNA]</scope>
    <source>
        <strain evidence="1 2">PLY_AMNH</strain>
    </source>
</reference>
<dbReference type="Proteomes" id="UP001190700">
    <property type="component" value="Unassembled WGS sequence"/>
</dbReference>
<keyword evidence="2" id="KW-1185">Reference proteome</keyword>
<accession>A0AAE0FZ63</accession>